<proteinExistence type="predicted"/>
<evidence type="ECO:0000313" key="1">
    <source>
        <dbReference type="EMBL" id="RDE24223.1"/>
    </source>
</evidence>
<comment type="caution">
    <text evidence="1">The sequence shown here is derived from an EMBL/GenBank/DDBJ whole genome shotgun (WGS) entry which is preliminary data.</text>
</comment>
<dbReference type="RefSeq" id="WP_114693807.1">
    <property type="nucleotide sequence ID" value="NZ_QQOH01000001.1"/>
</dbReference>
<evidence type="ECO:0000313" key="2">
    <source>
        <dbReference type="Proteomes" id="UP000253769"/>
    </source>
</evidence>
<dbReference type="GO" id="GO:0009432">
    <property type="term" value="P:SOS response"/>
    <property type="evidence" value="ECO:0007669"/>
    <property type="project" value="InterPro"/>
</dbReference>
<name>A0A369WST3_9GAMM</name>
<dbReference type="AlphaFoldDB" id="A0A369WST3"/>
<dbReference type="GO" id="GO:0051301">
    <property type="term" value="P:cell division"/>
    <property type="evidence" value="ECO:0007669"/>
    <property type="project" value="UniProtKB-KW"/>
</dbReference>
<dbReference type="InterPro" id="IPR027417">
    <property type="entry name" value="P-loop_NTPase"/>
</dbReference>
<gene>
    <name evidence="1" type="ORF">DV711_01080</name>
</gene>
<keyword evidence="2" id="KW-1185">Reference proteome</keyword>
<keyword evidence="1" id="KW-0131">Cell cycle</keyword>
<dbReference type="PIRSF" id="PIRSF003093">
    <property type="entry name" value="SulA"/>
    <property type="match status" value="1"/>
</dbReference>
<dbReference type="InterPro" id="IPR004596">
    <property type="entry name" value="Cell_div_suppressor_SulA"/>
</dbReference>
<dbReference type="GO" id="GO:0051782">
    <property type="term" value="P:negative regulation of cell division"/>
    <property type="evidence" value="ECO:0007669"/>
    <property type="project" value="InterPro"/>
</dbReference>
<dbReference type="SUPFAM" id="SSF52540">
    <property type="entry name" value="P-loop containing nucleoside triphosphate hydrolases"/>
    <property type="match status" value="1"/>
</dbReference>
<dbReference type="Gene3D" id="3.40.50.300">
    <property type="entry name" value="P-loop containing nucleotide triphosphate hydrolases"/>
    <property type="match status" value="1"/>
</dbReference>
<dbReference type="Proteomes" id="UP000253769">
    <property type="component" value="Unassembled WGS sequence"/>
</dbReference>
<keyword evidence="1" id="KW-0132">Cell division</keyword>
<organism evidence="1 2">
    <name type="scientific">Motiliproteus coralliicola</name>
    <dbReference type="NCBI Taxonomy" id="2283196"/>
    <lineage>
        <taxon>Bacteria</taxon>
        <taxon>Pseudomonadati</taxon>
        <taxon>Pseudomonadota</taxon>
        <taxon>Gammaproteobacteria</taxon>
        <taxon>Oceanospirillales</taxon>
        <taxon>Oceanospirillaceae</taxon>
        <taxon>Motiliproteus</taxon>
    </lineage>
</organism>
<dbReference type="EMBL" id="QQOH01000001">
    <property type="protein sequence ID" value="RDE24223.1"/>
    <property type="molecule type" value="Genomic_DNA"/>
</dbReference>
<sequence>MMSLHSQRTAYPITAYQQQSLGTSHPGSNNLNHGMAGKITQIIMPDEDEYNFQLLMPLLAQLSRDDRWFAWIAPPLKLPKGWLLEAGIDINKIMMLQPKGDNNTLELARKALTTGTCHAVISWPGQLQNEELKLLEQAAKQGKSHAILIQPR</sequence>
<accession>A0A369WST3</accession>
<dbReference type="OrthoDB" id="9811176at2"/>
<dbReference type="Pfam" id="PF03846">
    <property type="entry name" value="SulA"/>
    <property type="match status" value="1"/>
</dbReference>
<reference evidence="1 2" key="1">
    <citation type="submission" date="2018-07" db="EMBL/GenBank/DDBJ databases">
        <title>Motiliproteus coralliicola sp. nov., a bacterium isolated from Coral.</title>
        <authorList>
            <person name="Wang G."/>
        </authorList>
    </citation>
    <scope>NUCLEOTIDE SEQUENCE [LARGE SCALE GENOMIC DNA]</scope>
    <source>
        <strain evidence="1 2">C34</strain>
    </source>
</reference>
<protein>
    <submittedName>
        <fullName evidence="1">Cell division inhibitor</fullName>
    </submittedName>
</protein>